<dbReference type="GO" id="GO:0006260">
    <property type="term" value="P:DNA replication"/>
    <property type="evidence" value="ECO:0007669"/>
    <property type="project" value="InterPro"/>
</dbReference>
<dbReference type="PROSITE" id="PS00690">
    <property type="entry name" value="DEAH_ATP_HELICASE"/>
    <property type="match status" value="1"/>
</dbReference>
<dbReference type="FunFam" id="3.40.50.300:FF:000296">
    <property type="entry name" value="ATP-dependent DNA helicase RecQ"/>
    <property type="match status" value="1"/>
</dbReference>
<dbReference type="CDD" id="cd17920">
    <property type="entry name" value="DEXHc_RecQ"/>
    <property type="match status" value="1"/>
</dbReference>
<name>A0A2U9QZG8_PICKU</name>
<evidence type="ECO:0000256" key="8">
    <source>
        <dbReference type="ARBA" id="ARBA00023125"/>
    </source>
</evidence>
<dbReference type="Proteomes" id="UP000249293">
    <property type="component" value="Chromosome 1"/>
</dbReference>
<evidence type="ECO:0000259" key="15">
    <source>
        <dbReference type="PROSITE" id="PS51192"/>
    </source>
</evidence>
<dbReference type="InterPro" id="IPR014001">
    <property type="entry name" value="Helicase_ATP-bd"/>
</dbReference>
<protein>
    <recommendedName>
        <fullName evidence="12">DNA 3'-5' helicase</fullName>
        <ecNumber evidence="12">5.6.2.4</ecNumber>
    </recommendedName>
</protein>
<dbReference type="GO" id="GO:0043138">
    <property type="term" value="F:3'-5' DNA helicase activity"/>
    <property type="evidence" value="ECO:0007669"/>
    <property type="project" value="UniProtKB-EC"/>
</dbReference>
<feature type="domain" description="HRDC" evidence="14">
    <location>
        <begin position="1336"/>
        <end position="1416"/>
    </location>
</feature>
<feature type="compositionally biased region" description="Polar residues" evidence="13">
    <location>
        <begin position="57"/>
        <end position="80"/>
    </location>
</feature>
<dbReference type="Pfam" id="PF09382">
    <property type="entry name" value="RQC"/>
    <property type="match status" value="1"/>
</dbReference>
<dbReference type="SMART" id="SM00956">
    <property type="entry name" value="RQC"/>
    <property type="match status" value="1"/>
</dbReference>
<dbReference type="GO" id="GO:0000729">
    <property type="term" value="P:DNA double-strand break processing"/>
    <property type="evidence" value="ECO:0007669"/>
    <property type="project" value="UniProtKB-ARBA"/>
</dbReference>
<dbReference type="PROSITE" id="PS50967">
    <property type="entry name" value="HRDC"/>
    <property type="match status" value="1"/>
</dbReference>
<comment type="subcellular location">
    <subcellularLocation>
        <location evidence="2">Nucleus</location>
    </subcellularLocation>
</comment>
<gene>
    <name evidence="17" type="ORF">C5L36_0A10040</name>
</gene>
<evidence type="ECO:0000256" key="6">
    <source>
        <dbReference type="ARBA" id="ARBA00022806"/>
    </source>
</evidence>
<evidence type="ECO:0000256" key="9">
    <source>
        <dbReference type="ARBA" id="ARBA00023235"/>
    </source>
</evidence>
<accession>A0A2U9QZG8</accession>
<feature type="compositionally biased region" description="Basic and acidic residues" evidence="13">
    <location>
        <begin position="170"/>
        <end position="194"/>
    </location>
</feature>
<feature type="region of interest" description="Disordered" evidence="13">
    <location>
        <begin position="151"/>
        <end position="194"/>
    </location>
</feature>
<evidence type="ECO:0000256" key="5">
    <source>
        <dbReference type="ARBA" id="ARBA00022801"/>
    </source>
</evidence>
<comment type="catalytic activity">
    <reaction evidence="11">
        <text>Couples ATP hydrolysis with the unwinding of duplex DNA by translocating in the 3'-5' direction.</text>
        <dbReference type="EC" id="5.6.2.4"/>
    </reaction>
</comment>
<evidence type="ECO:0000256" key="13">
    <source>
        <dbReference type="SAM" id="MobiDB-lite"/>
    </source>
</evidence>
<dbReference type="RefSeq" id="XP_029319894.1">
    <property type="nucleotide sequence ID" value="XM_029464034.1"/>
</dbReference>
<keyword evidence="9" id="KW-0413">Isomerase</keyword>
<dbReference type="GO" id="GO:0031573">
    <property type="term" value="P:mitotic intra-S DNA damage checkpoint signaling"/>
    <property type="evidence" value="ECO:0007669"/>
    <property type="project" value="UniProtKB-ARBA"/>
</dbReference>
<dbReference type="PROSITE" id="PS51192">
    <property type="entry name" value="HELICASE_ATP_BIND_1"/>
    <property type="match status" value="1"/>
</dbReference>
<feature type="compositionally biased region" description="Polar residues" evidence="13">
    <location>
        <begin position="1487"/>
        <end position="1501"/>
    </location>
</feature>
<proteinExistence type="inferred from homology"/>
<evidence type="ECO:0000256" key="4">
    <source>
        <dbReference type="ARBA" id="ARBA00022741"/>
    </source>
</evidence>
<dbReference type="GeneID" id="40382127"/>
<dbReference type="GO" id="GO:0006312">
    <property type="term" value="P:mitotic recombination"/>
    <property type="evidence" value="ECO:0007669"/>
    <property type="project" value="UniProtKB-ARBA"/>
</dbReference>
<dbReference type="GO" id="GO:0005524">
    <property type="term" value="F:ATP binding"/>
    <property type="evidence" value="ECO:0007669"/>
    <property type="project" value="UniProtKB-KW"/>
</dbReference>
<dbReference type="SMART" id="SM00490">
    <property type="entry name" value="HELICc"/>
    <property type="match status" value="1"/>
</dbReference>
<evidence type="ECO:0000259" key="16">
    <source>
        <dbReference type="PROSITE" id="PS51194"/>
    </source>
</evidence>
<dbReference type="InterPro" id="IPR011545">
    <property type="entry name" value="DEAD/DEAH_box_helicase_dom"/>
</dbReference>
<dbReference type="Pfam" id="PF16124">
    <property type="entry name" value="RecQ_Zn_bind"/>
    <property type="match status" value="1"/>
</dbReference>
<feature type="compositionally biased region" description="Basic and acidic residues" evidence="13">
    <location>
        <begin position="112"/>
        <end position="130"/>
    </location>
</feature>
<organism evidence="17 18">
    <name type="scientific">Pichia kudriavzevii</name>
    <name type="common">Yeast</name>
    <name type="synonym">Issatchenkia orientalis</name>
    <dbReference type="NCBI Taxonomy" id="4909"/>
    <lineage>
        <taxon>Eukaryota</taxon>
        <taxon>Fungi</taxon>
        <taxon>Dikarya</taxon>
        <taxon>Ascomycota</taxon>
        <taxon>Saccharomycotina</taxon>
        <taxon>Pichiomycetes</taxon>
        <taxon>Pichiales</taxon>
        <taxon>Pichiaceae</taxon>
        <taxon>Pichia</taxon>
    </lineage>
</organism>
<dbReference type="PANTHER" id="PTHR13710:SF153">
    <property type="entry name" value="RECQ-LIKE DNA HELICASE BLM"/>
    <property type="match status" value="1"/>
</dbReference>
<dbReference type="Pfam" id="PF00271">
    <property type="entry name" value="Helicase_C"/>
    <property type="match status" value="1"/>
</dbReference>
<keyword evidence="18" id="KW-1185">Reference proteome</keyword>
<evidence type="ECO:0000256" key="2">
    <source>
        <dbReference type="ARBA" id="ARBA00004123"/>
    </source>
</evidence>
<dbReference type="GO" id="GO:0005634">
    <property type="term" value="C:nucleus"/>
    <property type="evidence" value="ECO:0007669"/>
    <property type="project" value="UniProtKB-SubCell"/>
</dbReference>
<dbReference type="InterPro" id="IPR004589">
    <property type="entry name" value="DNA_helicase_ATP-dep_RecQ"/>
</dbReference>
<dbReference type="NCBIfam" id="TIGR00614">
    <property type="entry name" value="recQ_fam"/>
    <property type="match status" value="1"/>
</dbReference>
<reference evidence="17 18" key="1">
    <citation type="submission" date="2018-06" db="EMBL/GenBank/DDBJ databases">
        <title>Population genomics shows no distinction between pathogenic Candida krusei and environmental Pichia kudriavzevii: One species, four names.</title>
        <authorList>
            <person name="Douglass A.P."/>
            <person name="Offei B."/>
            <person name="Braun-Galleani S."/>
            <person name="Coughlan A.Y."/>
            <person name="Martos A."/>
            <person name="Ortiz-Merino R.A."/>
            <person name="Byrne K.P."/>
            <person name="Wolfe K.H."/>
        </authorList>
    </citation>
    <scope>NUCLEOTIDE SEQUENCE [LARGE SCALE GENOMIC DNA]</scope>
    <source>
        <strain evidence="17 18">CBS573</strain>
    </source>
</reference>
<comment type="similarity">
    <text evidence="3">Belongs to the helicase family. RecQ subfamily.</text>
</comment>
<keyword evidence="7" id="KW-0067">ATP-binding</keyword>
<evidence type="ECO:0000256" key="10">
    <source>
        <dbReference type="ARBA" id="ARBA00023242"/>
    </source>
</evidence>
<dbReference type="Gene3D" id="1.10.10.10">
    <property type="entry name" value="Winged helix-like DNA-binding domain superfamily/Winged helix DNA-binding domain"/>
    <property type="match status" value="1"/>
</dbReference>
<dbReference type="InterPro" id="IPR032284">
    <property type="entry name" value="RecQ_Zn-bd"/>
</dbReference>
<dbReference type="CDD" id="cd18794">
    <property type="entry name" value="SF2_C_RecQ"/>
    <property type="match status" value="1"/>
</dbReference>
<evidence type="ECO:0000256" key="1">
    <source>
        <dbReference type="ARBA" id="ARBA00001947"/>
    </source>
</evidence>
<dbReference type="OrthoDB" id="10261556at2759"/>
<dbReference type="InterPro" id="IPR036388">
    <property type="entry name" value="WH-like_DNA-bd_sf"/>
</dbReference>
<dbReference type="Gene3D" id="1.10.150.80">
    <property type="entry name" value="HRDC domain"/>
    <property type="match status" value="1"/>
</dbReference>
<dbReference type="SUPFAM" id="SSF52540">
    <property type="entry name" value="P-loop containing nucleoside triphosphate hydrolases"/>
    <property type="match status" value="1"/>
</dbReference>
<dbReference type="GO" id="GO:0000724">
    <property type="term" value="P:double-strand break repair via homologous recombination"/>
    <property type="evidence" value="ECO:0007669"/>
    <property type="project" value="TreeGrafter"/>
</dbReference>
<dbReference type="STRING" id="4909.A0A2U9QZG8"/>
<dbReference type="EMBL" id="CP028773">
    <property type="protein sequence ID" value="AWU74417.1"/>
    <property type="molecule type" value="Genomic_DNA"/>
</dbReference>
<dbReference type="Gene3D" id="3.40.50.300">
    <property type="entry name" value="P-loop containing nucleotide triphosphate hydrolases"/>
    <property type="match status" value="2"/>
</dbReference>
<dbReference type="InterPro" id="IPR036390">
    <property type="entry name" value="WH_DNA-bd_sf"/>
</dbReference>
<feature type="region of interest" description="Disordered" evidence="13">
    <location>
        <begin position="447"/>
        <end position="471"/>
    </location>
</feature>
<keyword evidence="6" id="KW-0347">Helicase</keyword>
<dbReference type="GO" id="GO:0005737">
    <property type="term" value="C:cytoplasm"/>
    <property type="evidence" value="ECO:0007669"/>
    <property type="project" value="TreeGrafter"/>
</dbReference>
<keyword evidence="8" id="KW-0238">DNA-binding</keyword>
<dbReference type="SMART" id="SM00487">
    <property type="entry name" value="DEXDc"/>
    <property type="match status" value="1"/>
</dbReference>
<evidence type="ECO:0000313" key="17">
    <source>
        <dbReference type="EMBL" id="AWU74417.1"/>
    </source>
</evidence>
<dbReference type="InterPro" id="IPR044876">
    <property type="entry name" value="HRDC_dom_sf"/>
</dbReference>
<dbReference type="GO" id="GO:0003677">
    <property type="term" value="F:DNA binding"/>
    <property type="evidence" value="ECO:0007669"/>
    <property type="project" value="UniProtKB-KW"/>
</dbReference>
<keyword evidence="10" id="KW-0539">Nucleus</keyword>
<dbReference type="EC" id="5.6.2.4" evidence="12"/>
<dbReference type="VEuPathDB" id="FungiDB:C5L36_0A10040"/>
<dbReference type="InterPro" id="IPR018982">
    <property type="entry name" value="RQC_domain"/>
</dbReference>
<keyword evidence="5" id="KW-0378">Hydrolase</keyword>
<dbReference type="InterPro" id="IPR002121">
    <property type="entry name" value="HRDC_dom"/>
</dbReference>
<dbReference type="InterPro" id="IPR002464">
    <property type="entry name" value="DNA/RNA_helicase_DEAH_CS"/>
</dbReference>
<sequence>MAPNWNLKDHLNWIKTEKPYIPKINLDLPAIPHDQLQSFNPARAHTSFVPSRHNMETGPNNSVNTPLQPSTVVPNSTVTGESLMMKRANTVANPLPRSTPRRQTLEKNTVASEREASKGKDAQRARDRHPQSSTRGQVQITQLFHKLTQSRSCAGETSGDGIIDLTQDDPIERKETKPDTFQRKNGDYSVHHHDDTDIFSDEEAVEAVLAEREHSENSNSCKIPEPNKLESTYASKIVAEVTNSNISKPIVNEESSNLLNKAVTSHDLPISNVSNNNLIELCTKQAEIIQSLEKINKFLEKGIRIETSTSLSEDQKRQKRMEFNPALQVMKSECSRLFQSLPQLDLNNVVTTQPNGTSTQEKITDDNSVPKVAVENHVLIGSNIRTNEIASNTTTTDILTEITNKQTNTDIEDIEDINESEIEGDDTDIIIQNSTTTTVKRIEQSILPSSPSQLPNDSFERPKRSVKPPEVPIISSTQEDDIEDSFNCESETEPETRTQIRKEMGDFLVSDEDDDSIDKSYKESEWNTDNEIEEIEEINQSDLSRLNQHVFEEIENSQENFTSIAPIVENISDTDNEGGDNANTVGTEINDGQVNRKEPIFVQDEILDNEMQHRNDLDQQELEWLQNDSNFEEEDEEEVEDDDLMVIGDKEDYFTQLNVERGIVENDTNNIDDDLGEVWDDVEDEEIIRHIDFNPKLHSSEKESHDDVEVLENPNIDEFGKFHGKFEWTSEIYRTLKNVFKLTSFRENQLNAINSTLAGDDVFVLMPTGGGKSLCYQLPAVIKSGHTSGTTIVISPLISLMEDQVQHLEAQGIHAAMLNSKMNTEEKKHVFNLFYSGLLNLLYLSPEMISKSGQCKRVISKLYKEEKFARIVIDEAHCVSSWGHDFRPDYKELKFFKEEYPDIPMMALTATANSEVKDDIIKQLGLKDPKFYKQSFNRTNLFYEIIPKTSSVLENIVQLINCKYANQTGIIYCHSKNSCETTAKRLTEFGISADFYHAGMETSERSKVQKAWQDGSTKIIAATIAFGMGIDKGDVRFVIHLTIPRNLEGYYQETGRAGRDGKHSDCIMYYGTKDVRTLQSLIRKDKDLDRETKEHHLAKFQKVVEYCENKTECRREFVLHYFGESFERKDCRKQCDNCVNFDNIELVHKDMTDLAQKVVKMVKELQSGRLTYTQAQDIVRGAKTAKMVQTGYINSEYHGCGSGYGRGEIERLFFHLIKNGFLQEKSKATRSKFSVNYLHVGPKGTLLLNGREKTVIEFIKKSDDKARSMRNSQNPATLTKQSSFRPSLELWNGGSSNCERTTNKTSSTVFNGSVTDVNVSYKGIDVNTIPLSEEKKLHLNECYLNLRRLRQKLAATLSLSSESSLATDTLLKKLAFSLPDSIDEFRRLGNPTKGKEQYFSRFLPRIRNLRDERMRKFGRIALQDVNDQGTFDNHAIMSISETSQASATTKKTSKYFHSGQHGNSSQNKGKRKLSHKGSNGGNKRQKSSQGNRSTSRKTASLHSMAMRF</sequence>
<feature type="region of interest" description="Disordered" evidence="13">
    <location>
        <begin position="1442"/>
        <end position="1508"/>
    </location>
</feature>
<comment type="cofactor">
    <cofactor evidence="1">
        <name>Zn(2+)</name>
        <dbReference type="ChEBI" id="CHEBI:29105"/>
    </cofactor>
</comment>
<dbReference type="GO" id="GO:0031422">
    <property type="term" value="C:RecQ family helicase-topoisomerase III complex"/>
    <property type="evidence" value="ECO:0007669"/>
    <property type="project" value="UniProtKB-ARBA"/>
</dbReference>
<feature type="region of interest" description="Disordered" evidence="13">
    <location>
        <begin position="52"/>
        <end position="139"/>
    </location>
</feature>
<dbReference type="FunFam" id="3.40.50.300:FF:000340">
    <property type="entry name" value="Bloom syndrome, RecQ helicase"/>
    <property type="match status" value="1"/>
</dbReference>
<keyword evidence="4" id="KW-0547">Nucleotide-binding</keyword>
<dbReference type="SUPFAM" id="SSF46785">
    <property type="entry name" value="Winged helix' DNA-binding domain"/>
    <property type="match status" value="1"/>
</dbReference>
<feature type="compositionally biased region" description="Polar residues" evidence="13">
    <location>
        <begin position="1269"/>
        <end position="1283"/>
    </location>
</feature>
<feature type="domain" description="Helicase ATP-binding" evidence="15">
    <location>
        <begin position="753"/>
        <end position="930"/>
    </location>
</feature>
<evidence type="ECO:0000256" key="12">
    <source>
        <dbReference type="ARBA" id="ARBA00034808"/>
    </source>
</evidence>
<dbReference type="PROSITE" id="PS51194">
    <property type="entry name" value="HELICASE_CTER"/>
    <property type="match status" value="1"/>
</dbReference>
<dbReference type="KEGG" id="pkz:C5L36_0A10040"/>
<dbReference type="GO" id="GO:0016787">
    <property type="term" value="F:hydrolase activity"/>
    <property type="evidence" value="ECO:0007669"/>
    <property type="project" value="UniProtKB-KW"/>
</dbReference>
<evidence type="ECO:0000259" key="14">
    <source>
        <dbReference type="PROSITE" id="PS50967"/>
    </source>
</evidence>
<evidence type="ECO:0000256" key="7">
    <source>
        <dbReference type="ARBA" id="ARBA00022840"/>
    </source>
</evidence>
<dbReference type="InterPro" id="IPR001650">
    <property type="entry name" value="Helicase_C-like"/>
</dbReference>
<dbReference type="InterPro" id="IPR027417">
    <property type="entry name" value="P-loop_NTPase"/>
</dbReference>
<dbReference type="PANTHER" id="PTHR13710">
    <property type="entry name" value="DNA HELICASE RECQ FAMILY MEMBER"/>
    <property type="match status" value="1"/>
</dbReference>
<evidence type="ECO:0000256" key="3">
    <source>
        <dbReference type="ARBA" id="ARBA00005446"/>
    </source>
</evidence>
<feature type="region of interest" description="Disordered" evidence="13">
    <location>
        <begin position="1264"/>
        <end position="1283"/>
    </location>
</feature>
<dbReference type="Pfam" id="PF00270">
    <property type="entry name" value="DEAD"/>
    <property type="match status" value="1"/>
</dbReference>
<evidence type="ECO:0000256" key="11">
    <source>
        <dbReference type="ARBA" id="ARBA00034617"/>
    </source>
</evidence>
<dbReference type="GO" id="GO:0009378">
    <property type="term" value="F:four-way junction helicase activity"/>
    <property type="evidence" value="ECO:0007669"/>
    <property type="project" value="TreeGrafter"/>
</dbReference>
<evidence type="ECO:0000313" key="18">
    <source>
        <dbReference type="Proteomes" id="UP000249293"/>
    </source>
</evidence>
<feature type="domain" description="Helicase C-terminal" evidence="16">
    <location>
        <begin position="955"/>
        <end position="1101"/>
    </location>
</feature>